<sequence length="97" mass="10946">WTPLMLVCRRWREVGRTSAHLWQTVDVNSSPEGLRLALERSQGAALELSFHHDSIVLSSISLLTRQAYRLRKLLLPPMEGSDLPALRALLSTDMPVL</sequence>
<evidence type="ECO:0000313" key="1">
    <source>
        <dbReference type="EMBL" id="RDX42238.1"/>
    </source>
</evidence>
<dbReference type="Proteomes" id="UP000256964">
    <property type="component" value="Unassembled WGS sequence"/>
</dbReference>
<feature type="non-terminal residue" evidence="1">
    <location>
        <position position="97"/>
    </location>
</feature>
<organism evidence="1 2">
    <name type="scientific">Lentinus brumalis</name>
    <dbReference type="NCBI Taxonomy" id="2498619"/>
    <lineage>
        <taxon>Eukaryota</taxon>
        <taxon>Fungi</taxon>
        <taxon>Dikarya</taxon>
        <taxon>Basidiomycota</taxon>
        <taxon>Agaricomycotina</taxon>
        <taxon>Agaricomycetes</taxon>
        <taxon>Polyporales</taxon>
        <taxon>Polyporaceae</taxon>
        <taxon>Lentinus</taxon>
    </lineage>
</organism>
<evidence type="ECO:0000313" key="2">
    <source>
        <dbReference type="Proteomes" id="UP000256964"/>
    </source>
</evidence>
<feature type="non-terminal residue" evidence="1">
    <location>
        <position position="1"/>
    </location>
</feature>
<dbReference type="OrthoDB" id="2754773at2759"/>
<accession>A0A371CPL5</accession>
<gene>
    <name evidence="1" type="ORF">OH76DRAFT_1306486</name>
</gene>
<keyword evidence="2" id="KW-1185">Reference proteome</keyword>
<dbReference type="AlphaFoldDB" id="A0A371CPL5"/>
<reference evidence="1 2" key="1">
    <citation type="journal article" date="2018" name="Biotechnol. Biofuels">
        <title>Integrative visual omics of the white-rot fungus Polyporus brumalis exposes the biotechnological potential of its oxidative enzymes for delignifying raw plant biomass.</title>
        <authorList>
            <person name="Miyauchi S."/>
            <person name="Rancon A."/>
            <person name="Drula E."/>
            <person name="Hage H."/>
            <person name="Chaduli D."/>
            <person name="Favel A."/>
            <person name="Grisel S."/>
            <person name="Henrissat B."/>
            <person name="Herpoel-Gimbert I."/>
            <person name="Ruiz-Duenas F.J."/>
            <person name="Chevret D."/>
            <person name="Hainaut M."/>
            <person name="Lin J."/>
            <person name="Wang M."/>
            <person name="Pangilinan J."/>
            <person name="Lipzen A."/>
            <person name="Lesage-Meessen L."/>
            <person name="Navarro D."/>
            <person name="Riley R."/>
            <person name="Grigoriev I.V."/>
            <person name="Zhou S."/>
            <person name="Raouche S."/>
            <person name="Rosso M.N."/>
        </authorList>
    </citation>
    <scope>NUCLEOTIDE SEQUENCE [LARGE SCALE GENOMIC DNA]</scope>
    <source>
        <strain evidence="1 2">BRFM 1820</strain>
    </source>
</reference>
<protein>
    <submittedName>
        <fullName evidence="1">Uncharacterized protein</fullName>
    </submittedName>
</protein>
<proteinExistence type="predicted"/>
<name>A0A371CPL5_9APHY</name>
<dbReference type="EMBL" id="KZ857489">
    <property type="protein sequence ID" value="RDX42238.1"/>
    <property type="molecule type" value="Genomic_DNA"/>
</dbReference>